<evidence type="ECO:0000256" key="4">
    <source>
        <dbReference type="ARBA" id="ARBA00022801"/>
    </source>
</evidence>
<dbReference type="AlphaFoldDB" id="A0A9W3BC51"/>
<evidence type="ECO:0000256" key="7">
    <source>
        <dbReference type="ARBA" id="ARBA00038848"/>
    </source>
</evidence>
<dbReference type="SUPFAM" id="SSF53474">
    <property type="entry name" value="alpha/beta-Hydrolases"/>
    <property type="match status" value="1"/>
</dbReference>
<dbReference type="OMA" id="AWHTRRD"/>
<sequence>MLDLLRETAKRKQMKYFAPMNVVICGCVLLCTISYSVGYKHVIFMHGILSGPIEFNYYNELVQQYHPNTPVTIVDMFDYLVSLTNMWTQVENISAVVKPIMTNTTSEGTILVCFSQGGLICRALLSVIPHNVETFVSLSGPLSGQFGDSVFLKYFFPKYLKENIYKLFYTDYGQTYSIGNYWNDPHQQTLYKKFSTFLAVLNNQSDVVNPRSQGLSREYRHNFMRLKNLILVGGPDDGVITPWQAGHFGMYNESEAILPMEEQEWYKNDAFGLKTLNSQGRIHRFTFSGIPHRSWHSNLTVFETCIKPWL</sequence>
<name>A0A9W3BC51_BIOGL</name>
<keyword evidence="5" id="KW-0325">Glycoprotein</keyword>
<protein>
    <recommendedName>
        <fullName evidence="7">palmitoyl-CoA hydrolase</fullName>
        <ecNumber evidence="7">3.1.2.2</ecNumber>
    </recommendedName>
</protein>
<evidence type="ECO:0000313" key="12">
    <source>
        <dbReference type="RefSeq" id="XP_055897019.1"/>
    </source>
</evidence>
<dbReference type="PANTHER" id="PTHR11247:SF27">
    <property type="entry name" value="LYSOSOMAL THIOESTERASE PPT2"/>
    <property type="match status" value="1"/>
</dbReference>
<dbReference type="EC" id="3.1.2.2" evidence="7"/>
<dbReference type="RefSeq" id="XP_055897018.1">
    <property type="nucleotide sequence ID" value="XM_056041043.1"/>
</dbReference>
<dbReference type="GO" id="GO:0016790">
    <property type="term" value="F:thiolester hydrolase activity"/>
    <property type="evidence" value="ECO:0007669"/>
    <property type="project" value="TreeGrafter"/>
</dbReference>
<keyword evidence="4" id="KW-0378">Hydrolase</keyword>
<comment type="function">
    <text evidence="9">Catalyzes the cleavage of thioester bonds from S-palmitoyl-CoA or S-palmitoyl-N-acetylcysteamine (unbranched structures) but does not have activity against palmitoylcysteine or palmitoylated proteins, branched structures or bulky head groups. Conversely, hydrolyzes both long and short chain fatty acyl-CoA substrate.</text>
</comment>
<dbReference type="RefSeq" id="XP_055897021.1">
    <property type="nucleotide sequence ID" value="XM_056041046.1"/>
</dbReference>
<dbReference type="Proteomes" id="UP001165740">
    <property type="component" value="Chromosome 9"/>
</dbReference>
<organism evidence="10 11">
    <name type="scientific">Biomphalaria glabrata</name>
    <name type="common">Bloodfluke planorb</name>
    <name type="synonym">Freshwater snail</name>
    <dbReference type="NCBI Taxonomy" id="6526"/>
    <lineage>
        <taxon>Eukaryota</taxon>
        <taxon>Metazoa</taxon>
        <taxon>Spiralia</taxon>
        <taxon>Lophotrochozoa</taxon>
        <taxon>Mollusca</taxon>
        <taxon>Gastropoda</taxon>
        <taxon>Heterobranchia</taxon>
        <taxon>Euthyneura</taxon>
        <taxon>Panpulmonata</taxon>
        <taxon>Hygrophila</taxon>
        <taxon>Lymnaeoidea</taxon>
        <taxon>Planorbidae</taxon>
        <taxon>Biomphalaria</taxon>
    </lineage>
</organism>
<evidence type="ECO:0000313" key="11">
    <source>
        <dbReference type="RefSeq" id="XP_055897018.1"/>
    </source>
</evidence>
<evidence type="ECO:0000256" key="3">
    <source>
        <dbReference type="ARBA" id="ARBA00022729"/>
    </source>
</evidence>
<proteinExistence type="inferred from homology"/>
<keyword evidence="10" id="KW-1185">Reference proteome</keyword>
<reference evidence="11 12" key="1">
    <citation type="submission" date="2025-04" db="UniProtKB">
        <authorList>
            <consortium name="RefSeq"/>
        </authorList>
    </citation>
    <scope>IDENTIFICATION</scope>
</reference>
<dbReference type="InterPro" id="IPR029058">
    <property type="entry name" value="AB_hydrolase_fold"/>
</dbReference>
<evidence type="ECO:0000313" key="14">
    <source>
        <dbReference type="RefSeq" id="XP_055897021.1"/>
    </source>
</evidence>
<dbReference type="GO" id="GO:0098599">
    <property type="term" value="F:palmitoyl hydrolase activity"/>
    <property type="evidence" value="ECO:0007669"/>
    <property type="project" value="UniProtKB-ARBA"/>
</dbReference>
<dbReference type="OrthoDB" id="155976at2759"/>
<evidence type="ECO:0000313" key="10">
    <source>
        <dbReference type="Proteomes" id="UP001165740"/>
    </source>
</evidence>
<evidence type="ECO:0000256" key="8">
    <source>
        <dbReference type="ARBA" id="ARBA00093223"/>
    </source>
</evidence>
<keyword evidence="6" id="KW-0458">Lysosome</keyword>
<gene>
    <name evidence="11 12 13 14" type="primary">LOC106071802</name>
</gene>
<dbReference type="Gene3D" id="3.40.50.1820">
    <property type="entry name" value="alpha/beta hydrolase"/>
    <property type="match status" value="1"/>
</dbReference>
<dbReference type="RefSeq" id="XP_055897020.1">
    <property type="nucleotide sequence ID" value="XM_056041045.1"/>
</dbReference>
<dbReference type="PROSITE" id="PS51257">
    <property type="entry name" value="PROKAR_LIPOPROTEIN"/>
    <property type="match status" value="1"/>
</dbReference>
<evidence type="ECO:0000256" key="6">
    <source>
        <dbReference type="ARBA" id="ARBA00023228"/>
    </source>
</evidence>
<evidence type="ECO:0000313" key="13">
    <source>
        <dbReference type="RefSeq" id="XP_055897020.1"/>
    </source>
</evidence>
<dbReference type="FunFam" id="3.40.50.1820:FF:000037">
    <property type="entry name" value="Lysosomal thioesterase PPT2 homolog"/>
    <property type="match status" value="1"/>
</dbReference>
<comment type="subcellular location">
    <subcellularLocation>
        <location evidence="1">Lysosome</location>
    </subcellularLocation>
</comment>
<evidence type="ECO:0000256" key="9">
    <source>
        <dbReference type="ARBA" id="ARBA00093353"/>
    </source>
</evidence>
<dbReference type="RefSeq" id="XP_055897019.1">
    <property type="nucleotide sequence ID" value="XM_056041044.1"/>
</dbReference>
<keyword evidence="3" id="KW-0732">Signal</keyword>
<evidence type="ECO:0000256" key="5">
    <source>
        <dbReference type="ARBA" id="ARBA00023180"/>
    </source>
</evidence>
<dbReference type="PANTHER" id="PTHR11247">
    <property type="entry name" value="PALMITOYL-PROTEIN THIOESTERASE/DOLICHYLDIPHOSPHATASE 1"/>
    <property type="match status" value="1"/>
</dbReference>
<evidence type="ECO:0000256" key="1">
    <source>
        <dbReference type="ARBA" id="ARBA00004371"/>
    </source>
</evidence>
<dbReference type="Pfam" id="PF02089">
    <property type="entry name" value="Palm_thioest"/>
    <property type="match status" value="1"/>
</dbReference>
<evidence type="ECO:0000256" key="2">
    <source>
        <dbReference type="ARBA" id="ARBA00010758"/>
    </source>
</evidence>
<comment type="catalytic activity">
    <reaction evidence="8">
        <text>S-hexadecanoyl-N-acetylcysteamine + H2O = N-acetylcysteamine + hexadecanoate + H(+)</text>
        <dbReference type="Rhea" id="RHEA:84099"/>
        <dbReference type="ChEBI" id="CHEBI:7896"/>
        <dbReference type="ChEBI" id="CHEBI:15377"/>
        <dbReference type="ChEBI" id="CHEBI:15378"/>
        <dbReference type="ChEBI" id="CHEBI:74410"/>
        <dbReference type="ChEBI" id="CHEBI:233601"/>
    </reaction>
</comment>
<dbReference type="GO" id="GO:0005764">
    <property type="term" value="C:lysosome"/>
    <property type="evidence" value="ECO:0007669"/>
    <property type="project" value="UniProtKB-SubCell"/>
</dbReference>
<dbReference type="GeneID" id="106071802"/>
<accession>A0A9W3BC51</accession>
<comment type="similarity">
    <text evidence="2">Belongs to the palmitoyl-protein thioesterase family.</text>
</comment>